<sequence length="256" mass="29067">MVNSSTTENICKNCGAPIEGNFCSECGQNARVGKITLRGLIEEISSSIFSIDKGFYFTFIELLKRPGKTIRAYLDGKRKTYWKPIPYALAASTGYFLIALMMGQNTFINDFMTGFFSQEQSAPDALAETPILDWFSSNYAYTVLLLIPVYALASWIAFWSSKRNYLEHIVLNAYITGQQAFFYGFSTVIFGILPISSLEFIPLLVSVAYNFWAFQQFFQKGRPWVRLLRTLATYVLFLILTILLTGLLLEIQRLSV</sequence>
<name>A0ABT7YDJ6_9BACT</name>
<dbReference type="Proteomes" id="UP001171916">
    <property type="component" value="Unassembled WGS sequence"/>
</dbReference>
<dbReference type="Pfam" id="PF12412">
    <property type="entry name" value="DUF3667"/>
    <property type="match status" value="1"/>
</dbReference>
<dbReference type="EMBL" id="JAUEPH010000004">
    <property type="protein sequence ID" value="MDN3204587.1"/>
    <property type="molecule type" value="Genomic_DNA"/>
</dbReference>
<keyword evidence="1" id="KW-0812">Transmembrane</keyword>
<comment type="caution">
    <text evidence="2">The sequence shown here is derived from an EMBL/GenBank/DDBJ whole genome shotgun (WGS) entry which is preliminary data.</text>
</comment>
<evidence type="ECO:0000313" key="3">
    <source>
        <dbReference type="Proteomes" id="UP001171916"/>
    </source>
</evidence>
<feature type="transmembrane region" description="Helical" evidence="1">
    <location>
        <begin position="180"/>
        <end position="211"/>
    </location>
</feature>
<proteinExistence type="predicted"/>
<evidence type="ECO:0000256" key="1">
    <source>
        <dbReference type="SAM" id="Phobius"/>
    </source>
</evidence>
<keyword evidence="1" id="KW-0472">Membrane</keyword>
<keyword evidence="1" id="KW-1133">Transmembrane helix</keyword>
<dbReference type="RefSeq" id="WP_290000226.1">
    <property type="nucleotide sequence ID" value="NZ_JAUEPH010000004.1"/>
</dbReference>
<dbReference type="InterPro" id="IPR022134">
    <property type="entry name" value="DUF3667"/>
</dbReference>
<feature type="transmembrane region" description="Helical" evidence="1">
    <location>
        <begin position="231"/>
        <end position="249"/>
    </location>
</feature>
<evidence type="ECO:0000313" key="2">
    <source>
        <dbReference type="EMBL" id="MDN3204587.1"/>
    </source>
</evidence>
<reference evidence="2" key="1">
    <citation type="submission" date="2023-06" db="EMBL/GenBank/DDBJ databases">
        <title>Robiginitalea aurantiacus sp. nov. and Algoriphagus sediminis sp. nov., isolated from coastal sediment.</title>
        <authorList>
            <person name="Zhou Z.Y."/>
            <person name="An J."/>
            <person name="Jia Y.W."/>
            <person name="Du Z.J."/>
        </authorList>
    </citation>
    <scope>NUCLEOTIDE SEQUENCE</scope>
    <source>
        <strain evidence="2">C2-7</strain>
    </source>
</reference>
<gene>
    <name evidence="2" type="ORF">QVH07_10525</name>
</gene>
<feature type="transmembrane region" description="Helical" evidence="1">
    <location>
        <begin position="139"/>
        <end position="159"/>
    </location>
</feature>
<accession>A0ABT7YDJ6</accession>
<organism evidence="2 3">
    <name type="scientific">Algoriphagus sediminis</name>
    <dbReference type="NCBI Taxonomy" id="3057113"/>
    <lineage>
        <taxon>Bacteria</taxon>
        <taxon>Pseudomonadati</taxon>
        <taxon>Bacteroidota</taxon>
        <taxon>Cytophagia</taxon>
        <taxon>Cytophagales</taxon>
        <taxon>Cyclobacteriaceae</taxon>
        <taxon>Algoriphagus</taxon>
    </lineage>
</organism>
<protein>
    <submittedName>
        <fullName evidence="2">DUF3667 domain-containing protein</fullName>
    </submittedName>
</protein>
<keyword evidence="3" id="KW-1185">Reference proteome</keyword>
<feature type="transmembrane region" description="Helical" evidence="1">
    <location>
        <begin position="87"/>
        <end position="108"/>
    </location>
</feature>